<organism evidence="3 4">
    <name type="scientific">Actinokineospora fastidiosa</name>
    <dbReference type="NCBI Taxonomy" id="1816"/>
    <lineage>
        <taxon>Bacteria</taxon>
        <taxon>Bacillati</taxon>
        <taxon>Actinomycetota</taxon>
        <taxon>Actinomycetes</taxon>
        <taxon>Pseudonocardiales</taxon>
        <taxon>Pseudonocardiaceae</taxon>
        <taxon>Actinokineospora</taxon>
    </lineage>
</organism>
<dbReference type="PRINTS" id="PR01438">
    <property type="entry name" value="UNVRSLSTRESS"/>
</dbReference>
<dbReference type="Proteomes" id="UP000660680">
    <property type="component" value="Unassembled WGS sequence"/>
</dbReference>
<accession>A0A918GQR0</accession>
<evidence type="ECO:0000256" key="1">
    <source>
        <dbReference type="ARBA" id="ARBA00008791"/>
    </source>
</evidence>
<evidence type="ECO:0000259" key="2">
    <source>
        <dbReference type="Pfam" id="PF00582"/>
    </source>
</evidence>
<name>A0A918GQR0_9PSEU</name>
<gene>
    <name evidence="3" type="ORF">GCM10010171_58070</name>
</gene>
<feature type="domain" description="UspA" evidence="2">
    <location>
        <begin position="158"/>
        <end position="291"/>
    </location>
</feature>
<feature type="domain" description="UspA" evidence="2">
    <location>
        <begin position="7"/>
        <end position="144"/>
    </location>
</feature>
<proteinExistence type="inferred from homology"/>
<dbReference type="InterPro" id="IPR006016">
    <property type="entry name" value="UspA"/>
</dbReference>
<protein>
    <submittedName>
        <fullName evidence="3">Universal stress protein</fullName>
    </submittedName>
</protein>
<dbReference type="InterPro" id="IPR014729">
    <property type="entry name" value="Rossmann-like_a/b/a_fold"/>
</dbReference>
<sequence length="294" mass="29711">MSVNSAPVVVGADGSQSSLDAVAWAAREAAARETGLRVVHAFIWPKLGVPLGPAEFGDSTGGLRNEARRILVDAVGRAREAAPDIEIDTAMPETAPVPALLREAGSACMVVLGSRGLGGFSGLLLGSTAVQVAAHAPVPVVVVREGDPDARTVARGDVVVGVDGSRNSVDAIAFAFAEAQRLGTGVLAITVSPARIADPVATGVLLADDEDPVPALALAESMAGWAEKHPDVPVRRAVTHGHPARALTDIAAGATLLVVGSRGAGGFRGLLMGSVSQGVLHHATCPVAIVRAQS</sequence>
<comment type="similarity">
    <text evidence="1">Belongs to the universal stress protein A family.</text>
</comment>
<reference evidence="3" key="1">
    <citation type="journal article" date="2014" name="Int. J. Syst. Evol. Microbiol.">
        <title>Complete genome sequence of Corynebacterium casei LMG S-19264T (=DSM 44701T), isolated from a smear-ripened cheese.</title>
        <authorList>
            <consortium name="US DOE Joint Genome Institute (JGI-PGF)"/>
            <person name="Walter F."/>
            <person name="Albersmeier A."/>
            <person name="Kalinowski J."/>
            <person name="Ruckert C."/>
        </authorList>
    </citation>
    <scope>NUCLEOTIDE SEQUENCE</scope>
    <source>
        <strain evidence="3">JCM 3276</strain>
    </source>
</reference>
<dbReference type="SUPFAM" id="SSF52402">
    <property type="entry name" value="Adenine nucleotide alpha hydrolases-like"/>
    <property type="match status" value="2"/>
</dbReference>
<dbReference type="PANTHER" id="PTHR31964">
    <property type="entry name" value="ADENINE NUCLEOTIDE ALPHA HYDROLASES-LIKE SUPERFAMILY PROTEIN"/>
    <property type="match status" value="1"/>
</dbReference>
<dbReference type="PANTHER" id="PTHR31964:SF113">
    <property type="entry name" value="USPA DOMAIN-CONTAINING PROTEIN"/>
    <property type="match status" value="1"/>
</dbReference>
<dbReference type="AlphaFoldDB" id="A0A918GQR0"/>
<dbReference type="RefSeq" id="WP_189213781.1">
    <property type="nucleotide sequence ID" value="NZ_BMRB01000007.1"/>
</dbReference>
<dbReference type="Gene3D" id="3.40.50.620">
    <property type="entry name" value="HUPs"/>
    <property type="match status" value="2"/>
</dbReference>
<comment type="caution">
    <text evidence="3">The sequence shown here is derived from an EMBL/GenBank/DDBJ whole genome shotgun (WGS) entry which is preliminary data.</text>
</comment>
<dbReference type="Pfam" id="PF00582">
    <property type="entry name" value="Usp"/>
    <property type="match status" value="2"/>
</dbReference>
<dbReference type="EMBL" id="BMRB01000007">
    <property type="protein sequence ID" value="GGS55244.1"/>
    <property type="molecule type" value="Genomic_DNA"/>
</dbReference>
<evidence type="ECO:0000313" key="3">
    <source>
        <dbReference type="EMBL" id="GGS55244.1"/>
    </source>
</evidence>
<evidence type="ECO:0000313" key="4">
    <source>
        <dbReference type="Proteomes" id="UP000660680"/>
    </source>
</evidence>
<dbReference type="InterPro" id="IPR006015">
    <property type="entry name" value="Universal_stress_UspA"/>
</dbReference>
<keyword evidence="4" id="KW-1185">Reference proteome</keyword>
<reference evidence="3" key="2">
    <citation type="submission" date="2020-09" db="EMBL/GenBank/DDBJ databases">
        <authorList>
            <person name="Sun Q."/>
            <person name="Ohkuma M."/>
        </authorList>
    </citation>
    <scope>NUCLEOTIDE SEQUENCE</scope>
    <source>
        <strain evidence="3">JCM 3276</strain>
    </source>
</reference>